<feature type="domain" description="BD-FAE-like" evidence="3">
    <location>
        <begin position="64"/>
        <end position="241"/>
    </location>
</feature>
<dbReference type="Proteomes" id="UP000321484">
    <property type="component" value="Unassembled WGS sequence"/>
</dbReference>
<comment type="caution">
    <text evidence="4">The sequence shown here is derived from an EMBL/GenBank/DDBJ whole genome shotgun (WGS) entry which is preliminary data.</text>
</comment>
<sequence length="285" mass="29648">MLEAVPSRSAVPARVAAAAAIAAGLLAACDTPPAVETPSASGTPGPGEYLPGLEAVVELPARDPRAVFLVVPGGGFRAADPTGLLPLGADLADEGFAAVTITYDHAGTGTYYPRPVEEVACGIAYAATQAPGVPVVVVGHSAGADLAMLAGLQPLRTDVSCPYEPRAADGIVGLAGPYDIHQSRIGEDLFGVPQEEDPEMWRDGDPLRWADARPEVPVLLMHGEADEMVPVSFTESMAAALEQGGHDVVAEYLPEARHNDLFLSEWILADLVDWTRDTVLPGATD</sequence>
<keyword evidence="1" id="KW-0378">Hydrolase</keyword>
<evidence type="ECO:0000259" key="3">
    <source>
        <dbReference type="Pfam" id="PF20434"/>
    </source>
</evidence>
<dbReference type="EMBL" id="BJYK01000001">
    <property type="protein sequence ID" value="GEN79222.1"/>
    <property type="molecule type" value="Genomic_DNA"/>
</dbReference>
<dbReference type="InterPro" id="IPR050300">
    <property type="entry name" value="GDXG_lipolytic_enzyme"/>
</dbReference>
<evidence type="ECO:0000256" key="2">
    <source>
        <dbReference type="SAM" id="SignalP"/>
    </source>
</evidence>
<protein>
    <recommendedName>
        <fullName evidence="3">BD-FAE-like domain-containing protein</fullName>
    </recommendedName>
</protein>
<keyword evidence="2" id="KW-0732">Signal</keyword>
<feature type="signal peptide" evidence="2">
    <location>
        <begin position="1"/>
        <end position="27"/>
    </location>
</feature>
<proteinExistence type="predicted"/>
<dbReference type="PANTHER" id="PTHR48081:SF33">
    <property type="entry name" value="KYNURENINE FORMAMIDASE"/>
    <property type="match status" value="1"/>
</dbReference>
<evidence type="ECO:0000256" key="1">
    <source>
        <dbReference type="ARBA" id="ARBA00022801"/>
    </source>
</evidence>
<reference evidence="4 5" key="1">
    <citation type="submission" date="2019-07" db="EMBL/GenBank/DDBJ databases">
        <title>Whole genome shotgun sequence of Actinotalea fermentans NBRC 105374.</title>
        <authorList>
            <person name="Hosoyama A."/>
            <person name="Uohara A."/>
            <person name="Ohji S."/>
            <person name="Ichikawa N."/>
        </authorList>
    </citation>
    <scope>NUCLEOTIDE SEQUENCE [LARGE SCALE GENOMIC DNA]</scope>
    <source>
        <strain evidence="4 5">NBRC 105374</strain>
    </source>
</reference>
<dbReference type="OrthoDB" id="255603at2"/>
<dbReference type="InterPro" id="IPR029058">
    <property type="entry name" value="AB_hydrolase_fold"/>
</dbReference>
<dbReference type="SUPFAM" id="SSF53474">
    <property type="entry name" value="alpha/beta-Hydrolases"/>
    <property type="match status" value="1"/>
</dbReference>
<feature type="chain" id="PRO_5038678450" description="BD-FAE-like domain-containing protein" evidence="2">
    <location>
        <begin position="28"/>
        <end position="285"/>
    </location>
</feature>
<evidence type="ECO:0000313" key="5">
    <source>
        <dbReference type="Proteomes" id="UP000321484"/>
    </source>
</evidence>
<name>A0A511YVJ3_9CELL</name>
<dbReference type="Pfam" id="PF20434">
    <property type="entry name" value="BD-FAE"/>
    <property type="match status" value="1"/>
</dbReference>
<keyword evidence="5" id="KW-1185">Reference proteome</keyword>
<dbReference type="PANTHER" id="PTHR48081">
    <property type="entry name" value="AB HYDROLASE SUPERFAMILY PROTEIN C4A8.06C"/>
    <property type="match status" value="1"/>
</dbReference>
<organism evidence="4 5">
    <name type="scientific">Actinotalea fermentans</name>
    <dbReference type="NCBI Taxonomy" id="43671"/>
    <lineage>
        <taxon>Bacteria</taxon>
        <taxon>Bacillati</taxon>
        <taxon>Actinomycetota</taxon>
        <taxon>Actinomycetes</taxon>
        <taxon>Micrococcales</taxon>
        <taxon>Cellulomonadaceae</taxon>
        <taxon>Actinotalea</taxon>
    </lineage>
</organism>
<accession>A0A511YVJ3</accession>
<gene>
    <name evidence="4" type="ORF">AFE02nite_09560</name>
</gene>
<dbReference type="InterPro" id="IPR049492">
    <property type="entry name" value="BD-FAE-like_dom"/>
</dbReference>
<dbReference type="AlphaFoldDB" id="A0A511YVJ3"/>
<evidence type="ECO:0000313" key="4">
    <source>
        <dbReference type="EMBL" id="GEN79222.1"/>
    </source>
</evidence>
<dbReference type="Gene3D" id="3.40.50.1820">
    <property type="entry name" value="alpha/beta hydrolase"/>
    <property type="match status" value="1"/>
</dbReference>
<dbReference type="GO" id="GO:0016787">
    <property type="term" value="F:hydrolase activity"/>
    <property type="evidence" value="ECO:0007669"/>
    <property type="project" value="UniProtKB-KW"/>
</dbReference>